<feature type="chain" id="PRO_5018631613" evidence="8">
    <location>
        <begin position="22"/>
        <end position="502"/>
    </location>
</feature>
<keyword evidence="8" id="KW-0732">Signal</keyword>
<dbReference type="GO" id="GO:0006082">
    <property type="term" value="P:organic acid metabolic process"/>
    <property type="evidence" value="ECO:0007669"/>
    <property type="project" value="TreeGrafter"/>
</dbReference>
<name>A0A3R7P442_PENVA</name>
<gene>
    <name evidence="9" type="ORF">C7M84_006583</name>
</gene>
<evidence type="ECO:0000313" key="10">
    <source>
        <dbReference type="Proteomes" id="UP000283509"/>
    </source>
</evidence>
<dbReference type="GO" id="GO:0005737">
    <property type="term" value="C:cytoplasm"/>
    <property type="evidence" value="ECO:0007669"/>
    <property type="project" value="TreeGrafter"/>
</dbReference>
<dbReference type="STRING" id="6689.A0A3R7P442"/>
<accession>A0A3R7P442</accession>
<dbReference type="InterPro" id="IPR036396">
    <property type="entry name" value="Cyt_P450_sf"/>
</dbReference>
<dbReference type="InterPro" id="IPR050182">
    <property type="entry name" value="Cytochrome_P450_fam2"/>
</dbReference>
<dbReference type="InterPro" id="IPR001128">
    <property type="entry name" value="Cyt_P450"/>
</dbReference>
<dbReference type="Pfam" id="PF00067">
    <property type="entry name" value="p450"/>
    <property type="match status" value="1"/>
</dbReference>
<dbReference type="GO" id="GO:0016712">
    <property type="term" value="F:oxidoreductase activity, acting on paired donors, with incorporation or reduction of molecular oxygen, reduced flavin or flavoprotein as one donor, and incorporation of one atom of oxygen"/>
    <property type="evidence" value="ECO:0007669"/>
    <property type="project" value="TreeGrafter"/>
</dbReference>
<keyword evidence="7" id="KW-0349">Heme</keyword>
<evidence type="ECO:0000256" key="5">
    <source>
        <dbReference type="ARBA" id="ARBA00023004"/>
    </source>
</evidence>
<keyword evidence="3 7" id="KW-0479">Metal-binding</keyword>
<feature type="binding site" description="axial binding residue" evidence="7">
    <location>
        <position position="446"/>
    </location>
    <ligand>
        <name>heme</name>
        <dbReference type="ChEBI" id="CHEBI:30413"/>
    </ligand>
    <ligandPart>
        <name>Fe</name>
        <dbReference type="ChEBI" id="CHEBI:18248"/>
    </ligandPart>
</feature>
<keyword evidence="10" id="KW-1185">Reference proteome</keyword>
<dbReference type="PRINTS" id="PR00463">
    <property type="entry name" value="EP450I"/>
</dbReference>
<dbReference type="GO" id="GO:0005506">
    <property type="term" value="F:iron ion binding"/>
    <property type="evidence" value="ECO:0007669"/>
    <property type="project" value="InterPro"/>
</dbReference>
<feature type="signal peptide" evidence="8">
    <location>
        <begin position="1"/>
        <end position="21"/>
    </location>
</feature>
<dbReference type="Gene3D" id="1.10.630.10">
    <property type="entry name" value="Cytochrome P450"/>
    <property type="match status" value="1"/>
</dbReference>
<evidence type="ECO:0000256" key="6">
    <source>
        <dbReference type="ARBA" id="ARBA00023033"/>
    </source>
</evidence>
<proteinExistence type="inferred from homology"/>
<comment type="similarity">
    <text evidence="2">Belongs to the cytochrome P450 family.</text>
</comment>
<protein>
    <submittedName>
        <fullName evidence="9">Cytochrome P450 2L1</fullName>
    </submittedName>
</protein>
<dbReference type="OrthoDB" id="6365766at2759"/>
<dbReference type="PANTHER" id="PTHR24300:SF375">
    <property type="entry name" value="CYTOCHROME P450 FAMILY"/>
    <property type="match status" value="1"/>
</dbReference>
<evidence type="ECO:0000256" key="7">
    <source>
        <dbReference type="PIRSR" id="PIRSR602401-1"/>
    </source>
</evidence>
<evidence type="ECO:0000256" key="1">
    <source>
        <dbReference type="ARBA" id="ARBA00001971"/>
    </source>
</evidence>
<dbReference type="PRINTS" id="PR00385">
    <property type="entry name" value="P450"/>
</dbReference>
<evidence type="ECO:0000313" key="9">
    <source>
        <dbReference type="EMBL" id="ROT74907.1"/>
    </source>
</evidence>
<reference evidence="9 10" key="1">
    <citation type="submission" date="2018-04" db="EMBL/GenBank/DDBJ databases">
        <authorList>
            <person name="Zhang X."/>
            <person name="Yuan J."/>
            <person name="Li F."/>
            <person name="Xiang J."/>
        </authorList>
    </citation>
    <scope>NUCLEOTIDE SEQUENCE [LARGE SCALE GENOMIC DNA]</scope>
    <source>
        <tissue evidence="9">Muscle</tissue>
    </source>
</reference>
<comment type="caution">
    <text evidence="9">The sequence shown here is derived from an EMBL/GenBank/DDBJ whole genome shotgun (WGS) entry which is preliminary data.</text>
</comment>
<dbReference type="GO" id="GO:0006805">
    <property type="term" value="P:xenobiotic metabolic process"/>
    <property type="evidence" value="ECO:0007669"/>
    <property type="project" value="TreeGrafter"/>
</dbReference>
<keyword evidence="4" id="KW-0560">Oxidoreductase</keyword>
<evidence type="ECO:0000256" key="3">
    <source>
        <dbReference type="ARBA" id="ARBA00022723"/>
    </source>
</evidence>
<dbReference type="SUPFAM" id="SSF48264">
    <property type="entry name" value="Cytochrome P450"/>
    <property type="match status" value="1"/>
</dbReference>
<dbReference type="GO" id="GO:0020037">
    <property type="term" value="F:heme binding"/>
    <property type="evidence" value="ECO:0007669"/>
    <property type="project" value="InterPro"/>
</dbReference>
<dbReference type="Proteomes" id="UP000283509">
    <property type="component" value="Unassembled WGS sequence"/>
</dbReference>
<sequence>MLTEALLGILLLVLLFSFVNKRPENLPPGLWGLPIIGHLPSGDIPLYDQLQMLKKKFGNIISWRMGSRIFIFFCDFKTIKAAFAKPEFADRPDLYSFTVFNRFTETGIIISNGQIWQNNRRFTLRHLRDLGMGKTRLEEAIQHEAVCLVEDFARHAGRPGPLPWSINVAVLNVIWQMVASRRHKVDDFEIQKLNKLTTSSFEDFQGIKWFDFMPWLVPIVPHFVKRWTGVLEITDKIQVISQRMAQHVQEHQATLDPENPRDYIDAYLLEMEARKDDPESTMSIEDLLCCLADLFNAGSETTSSTIRWAIHYLAKYPEVQAKAQKEIDSVVPRDVLPSIQQKSSMPYLEAVTLELHRLASFTRFGVYHMCSRDTEFEGYIIPKGAILAAHQEGCHSDPAHWEKPYELYPEHFLDAEGKVLAKKEGFLPQKSVPLWHLPPPPGRRQCLGESLARMELFVFLSALLQNFSFSAPEGKGVCVDKDPKLPLLNLPKPIDIVITKRV</sequence>
<dbReference type="PANTHER" id="PTHR24300">
    <property type="entry name" value="CYTOCHROME P450 508A4-RELATED"/>
    <property type="match status" value="1"/>
</dbReference>
<dbReference type="InterPro" id="IPR002401">
    <property type="entry name" value="Cyt_P450_E_grp-I"/>
</dbReference>
<dbReference type="EMBL" id="QCYY01001835">
    <property type="protein sequence ID" value="ROT74907.1"/>
    <property type="molecule type" value="Genomic_DNA"/>
</dbReference>
<keyword evidence="6" id="KW-0503">Monooxygenase</keyword>
<keyword evidence="5 7" id="KW-0408">Iron</keyword>
<dbReference type="AlphaFoldDB" id="A0A3R7P442"/>
<dbReference type="FunFam" id="1.10.630.10:FF:000036">
    <property type="entry name" value="CYtochrome P450 family"/>
    <property type="match status" value="1"/>
</dbReference>
<reference evidence="9 10" key="2">
    <citation type="submission" date="2019-01" db="EMBL/GenBank/DDBJ databases">
        <title>The decoding of complex shrimp genome reveals the adaptation for benthos swimmer, frequently molting mechanism and breeding impact on genome.</title>
        <authorList>
            <person name="Sun Y."/>
            <person name="Gao Y."/>
            <person name="Yu Y."/>
        </authorList>
    </citation>
    <scope>NUCLEOTIDE SEQUENCE [LARGE SCALE GENOMIC DNA]</scope>
    <source>
        <tissue evidence="9">Muscle</tissue>
    </source>
</reference>
<evidence type="ECO:0000256" key="2">
    <source>
        <dbReference type="ARBA" id="ARBA00010617"/>
    </source>
</evidence>
<comment type="cofactor">
    <cofactor evidence="1 7">
        <name>heme</name>
        <dbReference type="ChEBI" id="CHEBI:30413"/>
    </cofactor>
</comment>
<organism evidence="9 10">
    <name type="scientific">Penaeus vannamei</name>
    <name type="common">Whiteleg shrimp</name>
    <name type="synonym">Litopenaeus vannamei</name>
    <dbReference type="NCBI Taxonomy" id="6689"/>
    <lineage>
        <taxon>Eukaryota</taxon>
        <taxon>Metazoa</taxon>
        <taxon>Ecdysozoa</taxon>
        <taxon>Arthropoda</taxon>
        <taxon>Crustacea</taxon>
        <taxon>Multicrustacea</taxon>
        <taxon>Malacostraca</taxon>
        <taxon>Eumalacostraca</taxon>
        <taxon>Eucarida</taxon>
        <taxon>Decapoda</taxon>
        <taxon>Dendrobranchiata</taxon>
        <taxon>Penaeoidea</taxon>
        <taxon>Penaeidae</taxon>
        <taxon>Penaeus</taxon>
    </lineage>
</organism>
<evidence type="ECO:0000256" key="8">
    <source>
        <dbReference type="SAM" id="SignalP"/>
    </source>
</evidence>
<evidence type="ECO:0000256" key="4">
    <source>
        <dbReference type="ARBA" id="ARBA00023002"/>
    </source>
</evidence>